<evidence type="ECO:0000313" key="1">
    <source>
        <dbReference type="EMBL" id="MFC6825630.1"/>
    </source>
</evidence>
<name>A0ABD5TYZ9_9EURY</name>
<organism evidence="1 2">
    <name type="scientific">Halopelagius fulvigenes</name>
    <dbReference type="NCBI Taxonomy" id="1198324"/>
    <lineage>
        <taxon>Archaea</taxon>
        <taxon>Methanobacteriati</taxon>
        <taxon>Methanobacteriota</taxon>
        <taxon>Stenosarchaea group</taxon>
        <taxon>Halobacteria</taxon>
        <taxon>Halobacteriales</taxon>
        <taxon>Haloferacaceae</taxon>
    </lineage>
</organism>
<dbReference type="Proteomes" id="UP001596408">
    <property type="component" value="Unassembled WGS sequence"/>
</dbReference>
<comment type="caution">
    <text evidence="1">The sequence shown here is derived from an EMBL/GenBank/DDBJ whole genome shotgun (WGS) entry which is preliminary data.</text>
</comment>
<evidence type="ECO:0008006" key="3">
    <source>
        <dbReference type="Google" id="ProtNLM"/>
    </source>
</evidence>
<accession>A0ABD5TYZ9</accession>
<evidence type="ECO:0000313" key="2">
    <source>
        <dbReference type="Proteomes" id="UP001596408"/>
    </source>
</evidence>
<reference evidence="1 2" key="1">
    <citation type="journal article" date="2019" name="Int. J. Syst. Evol. Microbiol.">
        <title>The Global Catalogue of Microorganisms (GCM) 10K type strain sequencing project: providing services to taxonomists for standard genome sequencing and annotation.</title>
        <authorList>
            <consortium name="The Broad Institute Genomics Platform"/>
            <consortium name="The Broad Institute Genome Sequencing Center for Infectious Disease"/>
            <person name="Wu L."/>
            <person name="Ma J."/>
        </authorList>
    </citation>
    <scope>NUCLEOTIDE SEQUENCE [LARGE SCALE GENOMIC DNA]</scope>
    <source>
        <strain evidence="1 2">YIM 94188</strain>
    </source>
</reference>
<gene>
    <name evidence="1" type="ORF">ACFQEV_11605</name>
</gene>
<sequence length="41" mass="4129">MAVTLSCRNDGATMTKRRAGGFVCPDCGQVAGVRVTVGGDA</sequence>
<dbReference type="AlphaFoldDB" id="A0ABD5TYZ9"/>
<dbReference type="RefSeq" id="WP_379696037.1">
    <property type="nucleotide sequence ID" value="NZ_JBHSXH010000015.1"/>
</dbReference>
<proteinExistence type="predicted"/>
<dbReference type="EMBL" id="JBHSXH010000015">
    <property type="protein sequence ID" value="MFC6825630.1"/>
    <property type="molecule type" value="Genomic_DNA"/>
</dbReference>
<keyword evidence="2" id="KW-1185">Reference proteome</keyword>
<protein>
    <recommendedName>
        <fullName evidence="3">DUF1922 domain-containing protein</fullName>
    </recommendedName>
</protein>